<name>A0A8T1WZ36_9STRA</name>
<feature type="domain" description="Origin recognition complex subunit 3 winged helix C-terminal" evidence="1">
    <location>
        <begin position="387"/>
        <end position="481"/>
    </location>
</feature>
<dbReference type="InterPro" id="IPR040855">
    <property type="entry name" value="ORC_WH_C"/>
</dbReference>
<dbReference type="GO" id="GO:0005664">
    <property type="term" value="C:nuclear origin of replication recognition complex"/>
    <property type="evidence" value="ECO:0007669"/>
    <property type="project" value="InterPro"/>
</dbReference>
<dbReference type="Pfam" id="PF18137">
    <property type="entry name" value="WHD_ORC"/>
    <property type="match status" value="1"/>
</dbReference>
<dbReference type="PANTHER" id="PTHR12748">
    <property type="entry name" value="ORIGIN RECOGNITION COMPLEX SUBUNIT 3"/>
    <property type="match status" value="1"/>
</dbReference>
<dbReference type="GO" id="GO:0006270">
    <property type="term" value="P:DNA replication initiation"/>
    <property type="evidence" value="ECO:0007669"/>
    <property type="project" value="TreeGrafter"/>
</dbReference>
<accession>A0A8T1WZ36</accession>
<evidence type="ECO:0000259" key="1">
    <source>
        <dbReference type="Pfam" id="PF18137"/>
    </source>
</evidence>
<dbReference type="AlphaFoldDB" id="A0A8T1WZ36"/>
<sequence length="482" mass="54614">METAAFSTGVSIQWPLGSSASNQASAYREGASSYPFAFPDSSEISSARQYKADTQVYSACQELAYRFACEKTRSAVQAVLHNNNSSCYGQILRFFERYCERDAPLEREAIAVSPGRRDPNAPVLFPAFHGFPTAAVITGADATASDLWMDPLTLTLKRTFPLCLSLPRDVASARRFVEWLAARMAKLRYAKKREESWLNEQIEKFDLLPLDRPPLETFSQPVLGDFLEIWTHFVRHQKENLHSSTPSSCFSEVLQRLQHCTQWNLLSPLVQDWQSSFRRFAILEDDGENLDTKLSELVLLCEFAAAEKPPAKMLVALRQELADILTDHLLAALLYPRDPGTMSPADKLVLKWTVITDASVLDERLRFEYHDKLRNVLEEAGIGDRSDAVSDNSWVHDVGLAFLFYSESASASLSLSEWYDSFSTELMEEVKLAETKKTKTEVDIEIKARFVRAICTLRHWGFLKSDAPRDLEQDIVEKLVFI</sequence>
<dbReference type="InterPro" id="IPR020795">
    <property type="entry name" value="ORC3"/>
</dbReference>
<dbReference type="GO" id="GO:0005656">
    <property type="term" value="C:nuclear pre-replicative complex"/>
    <property type="evidence" value="ECO:0007669"/>
    <property type="project" value="TreeGrafter"/>
</dbReference>
<evidence type="ECO:0000313" key="2">
    <source>
        <dbReference type="EMBL" id="KAG7396979.1"/>
    </source>
</evidence>
<organism evidence="2 3">
    <name type="scientific">Phytophthora boehmeriae</name>
    <dbReference type="NCBI Taxonomy" id="109152"/>
    <lineage>
        <taxon>Eukaryota</taxon>
        <taxon>Sar</taxon>
        <taxon>Stramenopiles</taxon>
        <taxon>Oomycota</taxon>
        <taxon>Peronosporomycetes</taxon>
        <taxon>Peronosporales</taxon>
        <taxon>Peronosporaceae</taxon>
        <taxon>Phytophthora</taxon>
    </lineage>
</organism>
<protein>
    <recommendedName>
        <fullName evidence="1">Origin recognition complex subunit 3 winged helix C-terminal domain-containing protein</fullName>
    </recommendedName>
</protein>
<reference evidence="2" key="1">
    <citation type="submission" date="2021-02" db="EMBL/GenBank/DDBJ databases">
        <authorList>
            <person name="Palmer J.M."/>
        </authorList>
    </citation>
    <scope>NUCLEOTIDE SEQUENCE</scope>
    <source>
        <strain evidence="2">SCRP23</strain>
    </source>
</reference>
<comment type="caution">
    <text evidence="2">The sequence shown here is derived from an EMBL/GenBank/DDBJ whole genome shotgun (WGS) entry which is preliminary data.</text>
</comment>
<evidence type="ECO:0000313" key="3">
    <source>
        <dbReference type="Proteomes" id="UP000693981"/>
    </source>
</evidence>
<dbReference type="GO" id="GO:0003688">
    <property type="term" value="F:DNA replication origin binding"/>
    <property type="evidence" value="ECO:0007669"/>
    <property type="project" value="TreeGrafter"/>
</dbReference>
<dbReference type="PANTHER" id="PTHR12748:SF0">
    <property type="entry name" value="ORIGIN RECOGNITION COMPLEX SUBUNIT 3"/>
    <property type="match status" value="1"/>
</dbReference>
<gene>
    <name evidence="2" type="ORF">PHYBOEH_001492</name>
</gene>
<proteinExistence type="predicted"/>
<dbReference type="OrthoDB" id="10265211at2759"/>
<dbReference type="Proteomes" id="UP000693981">
    <property type="component" value="Unassembled WGS sequence"/>
</dbReference>
<dbReference type="EMBL" id="JAGDFL010000131">
    <property type="protein sequence ID" value="KAG7396979.1"/>
    <property type="molecule type" value="Genomic_DNA"/>
</dbReference>
<dbReference type="GO" id="GO:0031261">
    <property type="term" value="C:DNA replication preinitiation complex"/>
    <property type="evidence" value="ECO:0007669"/>
    <property type="project" value="TreeGrafter"/>
</dbReference>
<keyword evidence="3" id="KW-1185">Reference proteome</keyword>